<reference evidence="3 4" key="1">
    <citation type="submission" date="2015-09" db="EMBL/GenBank/DDBJ databases">
        <title>Genome sequence of the marine flavobacterium Croceitalea dokdonensis DOKDO 023 that contains proton- and sodium-pumping rhodopsins.</title>
        <authorList>
            <person name="Kwon S.-K."/>
            <person name="Lee H.K."/>
            <person name="Kwak M.-J."/>
            <person name="Kim J.F."/>
        </authorList>
    </citation>
    <scope>NUCLEOTIDE SEQUENCE [LARGE SCALE GENOMIC DNA]</scope>
    <source>
        <strain evidence="3 4">DOKDO 023</strain>
    </source>
</reference>
<dbReference type="Pfam" id="PF03321">
    <property type="entry name" value="GH3"/>
    <property type="match status" value="1"/>
</dbReference>
<proteinExistence type="predicted"/>
<accession>A0A0P7AUD5</accession>
<dbReference type="STRING" id="1300341.I595_1739"/>
<dbReference type="PANTHER" id="PTHR31901">
    <property type="entry name" value="GH3 DOMAIN-CONTAINING PROTEIN"/>
    <property type="match status" value="1"/>
</dbReference>
<name>A0A0P7AUD5_9FLAO</name>
<evidence type="ECO:0000313" key="4">
    <source>
        <dbReference type="Proteomes" id="UP000050280"/>
    </source>
</evidence>
<dbReference type="InterPro" id="IPR055377">
    <property type="entry name" value="GH3_M"/>
</dbReference>
<dbReference type="OrthoDB" id="5678283at2"/>
<dbReference type="Pfam" id="PF23572">
    <property type="entry name" value="GH3_C"/>
    <property type="match status" value="1"/>
</dbReference>
<evidence type="ECO:0000259" key="1">
    <source>
        <dbReference type="Pfam" id="PF23571"/>
    </source>
</evidence>
<dbReference type="InterPro" id="IPR004993">
    <property type="entry name" value="GH3"/>
</dbReference>
<sequence>MAILGNIIKGVIHATDMVSLQFDASKDQQSVLMDLLRTAQDTKFGKKYDFKGLLESDTIEKDFRAKVPFFDYDQITKNWWHWVQAGEENVTWPDSPDYFALSSGTTGKTSKRIPVTDAMVKSIRKAGIQQVLALRNFNLPADFFEKEILMLGSSTDLDENNEALEGEISGISASNIPFWFQGYYKPGKEIAQIDDWDRRVKRIAEKAPEWDIGALSGIPSWMELMLQKVIAHHKLNHIHDIWPNLQVYTSGGVAFGPYEKSFNALLGKPVTVIDTYLASEGFIAFQQRPDTDAMKLITNNGIYFEFVPFKPEYINTDGSLKQNSPSLTLAEVELDQDYVLVISTVAGAWRYLIGDTIEFTDIERAEIKITGRTKFFLNTVGSQLSVAKLDDAVQHLEKQFDVEIPEYTLCAKRIGKDFYHCWYLGTESETDDNELARVLDAFLKNANKNYKVARSKALEGVKVKTVSPNVFHEWSGKNKKKGGQVKMERVMGEERFSEWETFVKST</sequence>
<comment type="caution">
    <text evidence="3">The sequence shown here is derived from an EMBL/GenBank/DDBJ whole genome shotgun (WGS) entry which is preliminary data.</text>
</comment>
<dbReference type="Pfam" id="PF23571">
    <property type="entry name" value="GH3_M"/>
    <property type="match status" value="1"/>
</dbReference>
<feature type="domain" description="GH3 C-terminal" evidence="2">
    <location>
        <begin position="388"/>
        <end position="493"/>
    </location>
</feature>
<dbReference type="InterPro" id="IPR055378">
    <property type="entry name" value="GH3_C"/>
</dbReference>
<keyword evidence="4" id="KW-1185">Reference proteome</keyword>
<dbReference type="RefSeq" id="WP_054558894.1">
    <property type="nucleotide sequence ID" value="NZ_LDJX01000003.1"/>
</dbReference>
<gene>
    <name evidence="3" type="ORF">I595_1739</name>
</gene>
<feature type="domain" description="GH3 middle" evidence="1">
    <location>
        <begin position="297"/>
        <end position="362"/>
    </location>
</feature>
<evidence type="ECO:0000259" key="2">
    <source>
        <dbReference type="Pfam" id="PF23572"/>
    </source>
</evidence>
<evidence type="ECO:0000313" key="3">
    <source>
        <dbReference type="EMBL" id="KPM32090.1"/>
    </source>
</evidence>
<dbReference type="Proteomes" id="UP000050280">
    <property type="component" value="Unassembled WGS sequence"/>
</dbReference>
<dbReference type="GO" id="GO:0005737">
    <property type="term" value="C:cytoplasm"/>
    <property type="evidence" value="ECO:0007669"/>
    <property type="project" value="TreeGrafter"/>
</dbReference>
<dbReference type="PANTHER" id="PTHR31901:SF9">
    <property type="entry name" value="GH3 DOMAIN-CONTAINING PROTEIN"/>
    <property type="match status" value="1"/>
</dbReference>
<dbReference type="EMBL" id="LDJX01000003">
    <property type="protein sequence ID" value="KPM32090.1"/>
    <property type="molecule type" value="Genomic_DNA"/>
</dbReference>
<organism evidence="3 4">
    <name type="scientific">Croceitalea dokdonensis DOKDO 023</name>
    <dbReference type="NCBI Taxonomy" id="1300341"/>
    <lineage>
        <taxon>Bacteria</taxon>
        <taxon>Pseudomonadati</taxon>
        <taxon>Bacteroidota</taxon>
        <taxon>Flavobacteriia</taxon>
        <taxon>Flavobacteriales</taxon>
        <taxon>Flavobacteriaceae</taxon>
        <taxon>Croceitalea</taxon>
    </lineage>
</organism>
<dbReference type="AlphaFoldDB" id="A0A0P7AUD5"/>
<dbReference type="GO" id="GO:0016881">
    <property type="term" value="F:acid-amino acid ligase activity"/>
    <property type="evidence" value="ECO:0007669"/>
    <property type="project" value="TreeGrafter"/>
</dbReference>
<dbReference type="PATRIC" id="fig|1300341.3.peg.1925"/>
<protein>
    <submittedName>
        <fullName evidence="3">Putative auxin-regulated protein</fullName>
    </submittedName>
</protein>